<keyword evidence="2" id="KW-0663">Pyridoxal phosphate</keyword>
<organism evidence="4 5">
    <name type="scientific">Corynebacterium urogenitale</name>
    <dbReference type="NCBI Taxonomy" id="2487892"/>
    <lineage>
        <taxon>Bacteria</taxon>
        <taxon>Bacillati</taxon>
        <taxon>Actinomycetota</taxon>
        <taxon>Actinomycetes</taxon>
        <taxon>Mycobacteriales</taxon>
        <taxon>Corynebacteriaceae</taxon>
        <taxon>Corynebacterium</taxon>
    </lineage>
</organism>
<feature type="domain" description="Tryptophan synthase beta chain-like PALP" evidence="3">
    <location>
        <begin position="14"/>
        <end position="308"/>
    </location>
</feature>
<name>A0A5J6Z8U8_9CORY</name>
<comment type="cofactor">
    <cofactor evidence="1">
        <name>pyridoxal 5'-phosphate</name>
        <dbReference type="ChEBI" id="CHEBI:597326"/>
    </cofactor>
</comment>
<dbReference type="PANTHER" id="PTHR10314">
    <property type="entry name" value="CYSTATHIONINE BETA-SYNTHASE"/>
    <property type="match status" value="1"/>
</dbReference>
<evidence type="ECO:0000256" key="2">
    <source>
        <dbReference type="ARBA" id="ARBA00022898"/>
    </source>
</evidence>
<gene>
    <name evidence="4" type="primary">sbnA</name>
    <name evidence="4" type="ORF">CUROG_03580</name>
</gene>
<evidence type="ECO:0000313" key="4">
    <source>
        <dbReference type="EMBL" id="QFQ02095.1"/>
    </source>
</evidence>
<accession>A0A5J6Z8U8</accession>
<dbReference type="Pfam" id="PF00291">
    <property type="entry name" value="PALP"/>
    <property type="match status" value="1"/>
</dbReference>
<dbReference type="Gene3D" id="3.40.50.1100">
    <property type="match status" value="2"/>
</dbReference>
<proteinExistence type="predicted"/>
<dbReference type="EMBL" id="CP045032">
    <property type="protein sequence ID" value="QFQ02095.1"/>
    <property type="molecule type" value="Genomic_DNA"/>
</dbReference>
<dbReference type="CDD" id="cd01561">
    <property type="entry name" value="CBS_like"/>
    <property type="match status" value="1"/>
</dbReference>
<dbReference type="RefSeq" id="WP_151902501.1">
    <property type="nucleotide sequence ID" value="NZ_CP045032.1"/>
</dbReference>
<dbReference type="AlphaFoldDB" id="A0A5J6Z8U8"/>
<dbReference type="InterPro" id="IPR001926">
    <property type="entry name" value="TrpB-like_PALP"/>
</dbReference>
<reference evidence="5" key="1">
    <citation type="submission" date="2019-10" db="EMBL/GenBank/DDBJ databases">
        <title>Complete genome sequence of Corynebacterium urogenitalis DSM 108747, isolated from the genital tract of a cow.</title>
        <authorList>
            <person name="Ruckert C."/>
            <person name="Ballas P."/>
            <person name="Wagener K."/>
            <person name="Drillich M."/>
            <person name="Kaempfer P."/>
            <person name="Busse H.-J."/>
            <person name="Ehling-Schulz M."/>
        </authorList>
    </citation>
    <scope>NUCLEOTIDE SEQUENCE [LARGE SCALE GENOMIC DNA]</scope>
    <source>
        <strain evidence="5">LMM 1652</strain>
    </source>
</reference>
<dbReference type="Proteomes" id="UP000326711">
    <property type="component" value="Chromosome"/>
</dbReference>
<protein>
    <submittedName>
        <fullName evidence="4">Putative siderophore biosynthesis protein SbnA</fullName>
    </submittedName>
</protein>
<evidence type="ECO:0000256" key="1">
    <source>
        <dbReference type="ARBA" id="ARBA00001933"/>
    </source>
</evidence>
<dbReference type="OrthoDB" id="5176350at2"/>
<dbReference type="GO" id="GO:1901605">
    <property type="term" value="P:alpha-amino acid metabolic process"/>
    <property type="evidence" value="ECO:0007669"/>
    <property type="project" value="UniProtKB-ARBA"/>
</dbReference>
<evidence type="ECO:0000259" key="3">
    <source>
        <dbReference type="Pfam" id="PF00291"/>
    </source>
</evidence>
<dbReference type="InterPro" id="IPR036052">
    <property type="entry name" value="TrpB-like_PALP_sf"/>
</dbReference>
<evidence type="ECO:0000313" key="5">
    <source>
        <dbReference type="Proteomes" id="UP000326711"/>
    </source>
</evidence>
<keyword evidence="5" id="KW-1185">Reference proteome</keyword>
<sequence length="350" mass="36956">MSPDSSTPVVGINATIGSTPLVRLDHLLERRKDVQVFAKLESFNPMHSAKDRTAKALVDDALASGVVPSSPSDTTRPALVESSSGNLGMALARECAVRDWDFHCVVDPRANEQTVATMKALGTTVHVVSEPDPETGDWLVARRSRVEKLLEEIPGSINLGQYSNEAALNAHDQGTMAEVIDALGATPDYVFVAMSTTGTIGGCARHLQRIGAGTTLVGVDAEGSVLFGGCRATRTLPGFGAGMVPELARLTQPDQICRVSDGESVVGTRILARREAILAGASGGAVVSALLSQQDVLPEGATVVLLLHDDGQAYMNTVYNDAWVEDTLSLTVSEVEERIARLGSPKDDAR</sequence>
<dbReference type="KEGG" id="cuo:CUROG_03580"/>
<dbReference type="InterPro" id="IPR050214">
    <property type="entry name" value="Cys_Synth/Cystath_Beta-Synth"/>
</dbReference>
<dbReference type="SUPFAM" id="SSF53686">
    <property type="entry name" value="Tryptophan synthase beta subunit-like PLP-dependent enzymes"/>
    <property type="match status" value="1"/>
</dbReference>